<comment type="caution">
    <text evidence="1">The sequence shown here is derived from an EMBL/GenBank/DDBJ whole genome shotgun (WGS) entry which is preliminary data.</text>
</comment>
<sequence length="25" mass="3075">MALIHHRQISQWLSLYLSMRRLPSH</sequence>
<evidence type="ECO:0000313" key="1">
    <source>
        <dbReference type="EMBL" id="MPD05353.1"/>
    </source>
</evidence>
<accession>A0A5B7K9R4</accession>
<proteinExistence type="predicted"/>
<gene>
    <name evidence="1" type="ORF">E2C01_101092</name>
</gene>
<dbReference type="Proteomes" id="UP000324222">
    <property type="component" value="Unassembled WGS sequence"/>
</dbReference>
<protein>
    <submittedName>
        <fullName evidence="1">Uncharacterized protein</fullName>
    </submittedName>
</protein>
<evidence type="ECO:0000313" key="2">
    <source>
        <dbReference type="Proteomes" id="UP000324222"/>
    </source>
</evidence>
<dbReference type="AlphaFoldDB" id="A0A5B7K9R4"/>
<reference evidence="1 2" key="1">
    <citation type="submission" date="2019-05" db="EMBL/GenBank/DDBJ databases">
        <title>Another draft genome of Portunus trituberculatus and its Hox gene families provides insights of decapod evolution.</title>
        <authorList>
            <person name="Jeong J.-H."/>
            <person name="Song I."/>
            <person name="Kim S."/>
            <person name="Choi T."/>
            <person name="Kim D."/>
            <person name="Ryu S."/>
            <person name="Kim W."/>
        </authorList>
    </citation>
    <scope>NUCLEOTIDE SEQUENCE [LARGE SCALE GENOMIC DNA]</scope>
    <source>
        <tissue evidence="1">Muscle</tissue>
    </source>
</reference>
<name>A0A5B7K9R4_PORTR</name>
<organism evidence="1 2">
    <name type="scientific">Portunus trituberculatus</name>
    <name type="common">Swimming crab</name>
    <name type="synonym">Neptunus trituberculatus</name>
    <dbReference type="NCBI Taxonomy" id="210409"/>
    <lineage>
        <taxon>Eukaryota</taxon>
        <taxon>Metazoa</taxon>
        <taxon>Ecdysozoa</taxon>
        <taxon>Arthropoda</taxon>
        <taxon>Crustacea</taxon>
        <taxon>Multicrustacea</taxon>
        <taxon>Malacostraca</taxon>
        <taxon>Eumalacostraca</taxon>
        <taxon>Eucarida</taxon>
        <taxon>Decapoda</taxon>
        <taxon>Pleocyemata</taxon>
        <taxon>Brachyura</taxon>
        <taxon>Eubrachyura</taxon>
        <taxon>Portunoidea</taxon>
        <taxon>Portunidae</taxon>
        <taxon>Portuninae</taxon>
        <taxon>Portunus</taxon>
    </lineage>
</organism>
<keyword evidence="2" id="KW-1185">Reference proteome</keyword>
<dbReference type="EMBL" id="VSRR010145575">
    <property type="protein sequence ID" value="MPD05353.1"/>
    <property type="molecule type" value="Genomic_DNA"/>
</dbReference>